<keyword evidence="1" id="KW-1133">Transmembrane helix</keyword>
<protein>
    <submittedName>
        <fullName evidence="2">Uncharacterized protein</fullName>
    </submittedName>
</protein>
<feature type="transmembrane region" description="Helical" evidence="1">
    <location>
        <begin position="9"/>
        <end position="27"/>
    </location>
</feature>
<dbReference type="Proteomes" id="UP000259683">
    <property type="component" value="Segment"/>
</dbReference>
<evidence type="ECO:0000313" key="2">
    <source>
        <dbReference type="EMBL" id="AXQ69861.1"/>
    </source>
</evidence>
<reference evidence="2" key="1">
    <citation type="submission" date="2018-07" db="EMBL/GenBank/DDBJ databases">
        <authorList>
            <person name="Wilson K.M."/>
            <person name="Ely B."/>
        </authorList>
    </citation>
    <scope>NUCLEOTIDE SEQUENCE</scope>
</reference>
<dbReference type="EMBL" id="MH588547">
    <property type="protein sequence ID" value="AXQ69861.1"/>
    <property type="molecule type" value="Genomic_DNA"/>
</dbReference>
<reference evidence="2" key="2">
    <citation type="submission" date="2021-07" db="EMBL/GenBank/DDBJ databases">
        <title>Giant CbK-like Caulobacter bacteriophages have genetically divergent genomes.</title>
        <authorList>
            <person name="Wilson K."/>
            <person name="Ely B."/>
        </authorList>
    </citation>
    <scope>NUCLEOTIDE SEQUENCE</scope>
</reference>
<evidence type="ECO:0000256" key="1">
    <source>
        <dbReference type="SAM" id="Phobius"/>
    </source>
</evidence>
<accession>A0A385EDB8</accession>
<keyword evidence="1" id="KW-0472">Membrane</keyword>
<gene>
    <name evidence="2" type="ORF">CcrSC_gp279c</name>
</gene>
<keyword evidence="3" id="KW-1185">Reference proteome</keyword>
<keyword evidence="1" id="KW-0812">Transmembrane</keyword>
<name>A0A385EDB8_9CAUD</name>
<feature type="transmembrane region" description="Helical" evidence="1">
    <location>
        <begin position="33"/>
        <end position="53"/>
    </location>
</feature>
<evidence type="ECO:0000313" key="3">
    <source>
        <dbReference type="Proteomes" id="UP000259683"/>
    </source>
</evidence>
<organism evidence="2 3">
    <name type="scientific">Caulobacter phage CcrSC</name>
    <dbReference type="NCBI Taxonomy" id="2283272"/>
    <lineage>
        <taxon>Viruses</taxon>
        <taxon>Duplodnaviria</taxon>
        <taxon>Heunggongvirae</taxon>
        <taxon>Uroviricota</taxon>
        <taxon>Caudoviricetes</taxon>
        <taxon>Jeanschmidtviridae</taxon>
        <taxon>Bertelyvirus</taxon>
        <taxon>Bertelyvirus SC</taxon>
    </lineage>
</organism>
<proteinExistence type="predicted"/>
<sequence>MSRRKHRLVGYSIFTVAGASLMISGMVGGSLALALAGAFAFAPWAILLVMEAYGL</sequence>